<proteinExistence type="predicted"/>
<protein>
    <submittedName>
        <fullName evidence="2">Uncharacterized protein</fullName>
    </submittedName>
</protein>
<dbReference type="AlphaFoldDB" id="A0A6A6SVR1"/>
<evidence type="ECO:0000313" key="3">
    <source>
        <dbReference type="Proteomes" id="UP000799324"/>
    </source>
</evidence>
<feature type="region of interest" description="Disordered" evidence="1">
    <location>
        <begin position="1"/>
        <end position="43"/>
    </location>
</feature>
<reference evidence="2" key="1">
    <citation type="journal article" date="2020" name="Stud. Mycol.">
        <title>101 Dothideomycetes genomes: a test case for predicting lifestyles and emergence of pathogens.</title>
        <authorList>
            <person name="Haridas S."/>
            <person name="Albert R."/>
            <person name="Binder M."/>
            <person name="Bloem J."/>
            <person name="Labutti K."/>
            <person name="Salamov A."/>
            <person name="Andreopoulos B."/>
            <person name="Baker S."/>
            <person name="Barry K."/>
            <person name="Bills G."/>
            <person name="Bluhm B."/>
            <person name="Cannon C."/>
            <person name="Castanera R."/>
            <person name="Culley D."/>
            <person name="Daum C."/>
            <person name="Ezra D."/>
            <person name="Gonzalez J."/>
            <person name="Henrissat B."/>
            <person name="Kuo A."/>
            <person name="Liang C."/>
            <person name="Lipzen A."/>
            <person name="Lutzoni F."/>
            <person name="Magnuson J."/>
            <person name="Mondo S."/>
            <person name="Nolan M."/>
            <person name="Ohm R."/>
            <person name="Pangilinan J."/>
            <person name="Park H.-J."/>
            <person name="Ramirez L."/>
            <person name="Alfaro M."/>
            <person name="Sun H."/>
            <person name="Tritt A."/>
            <person name="Yoshinaga Y."/>
            <person name="Zwiers L.-H."/>
            <person name="Turgeon B."/>
            <person name="Goodwin S."/>
            <person name="Spatafora J."/>
            <person name="Crous P."/>
            <person name="Grigoriev I."/>
        </authorList>
    </citation>
    <scope>NUCLEOTIDE SEQUENCE</scope>
    <source>
        <strain evidence="2">CBS 122681</strain>
    </source>
</reference>
<dbReference type="Proteomes" id="UP000799324">
    <property type="component" value="Unassembled WGS sequence"/>
</dbReference>
<dbReference type="EMBL" id="MU004435">
    <property type="protein sequence ID" value="KAF2651071.1"/>
    <property type="molecule type" value="Genomic_DNA"/>
</dbReference>
<sequence>MAPSDAAIEAANETRKPTMPTDSNRLPDPAKPSEDSEVTQAKHTELAPACATYYSHCTESEATHGDLGIGMPQSRELEQVPSQLDGQESAPHVLDVHQKFANSGKIGSGQSAILEQNDGPERVTLFNVPKVPFTKPDDTCENLRVRQSTNTPAPYTTQPKTFATNNNTRFHGRLAAQTHWTLAPKKITYSDENYWASETHVPGTEDHRPLRALLKQQTRSRTPDMPPTFTSLLRPQHVQKIPIPSYVKTTASNRKEPTVDDRHVQSSSELLERDPWNACNSEVKTQSPVKSQIQLLGNILKDTFNPNNIVYRVGYVDDESTLSLEESGPWTWYGGESADIPGYDAGDDMSDDISHLVHTGKQRNGRKVRRIFLQQLAKLSKDLTPENGEVVLYPYMRRLKRDTDLDENEQLWETPMGPMRVKWTYWVIVGRTGNGYMAAPFAVSPPFHDWSAEDGAAAFPVRKTRPDELGDAGPKDPFKIWSWQAWQEHSGAYILFDSQKELPNIELLQTRKGNIVPWQFHRFREIAKRYVNWTADRTTRGANWAYPTVTGLNGSQDMRQLLSATTGLTGQVRNTRLGGTVRTPDQGEEMSKVPPGSKRPRDESVSDGKTIAGKKTRRSPLGSQSWKTVSDEDNVSAKTYVHDLDDEPEHAYEKDKGTSNSPIEELVEE</sequence>
<accession>A0A6A6SVR1</accession>
<evidence type="ECO:0000313" key="2">
    <source>
        <dbReference type="EMBL" id="KAF2651071.1"/>
    </source>
</evidence>
<keyword evidence="3" id="KW-1185">Reference proteome</keyword>
<gene>
    <name evidence="2" type="ORF">K491DRAFT_682445</name>
</gene>
<feature type="region of interest" description="Disordered" evidence="1">
    <location>
        <begin position="566"/>
        <end position="669"/>
    </location>
</feature>
<evidence type="ECO:0000256" key="1">
    <source>
        <dbReference type="SAM" id="MobiDB-lite"/>
    </source>
</evidence>
<name>A0A6A6SVR1_9PLEO</name>
<organism evidence="2 3">
    <name type="scientific">Lophiostoma macrostomum CBS 122681</name>
    <dbReference type="NCBI Taxonomy" id="1314788"/>
    <lineage>
        <taxon>Eukaryota</taxon>
        <taxon>Fungi</taxon>
        <taxon>Dikarya</taxon>
        <taxon>Ascomycota</taxon>
        <taxon>Pezizomycotina</taxon>
        <taxon>Dothideomycetes</taxon>
        <taxon>Pleosporomycetidae</taxon>
        <taxon>Pleosporales</taxon>
        <taxon>Lophiostomataceae</taxon>
        <taxon>Lophiostoma</taxon>
    </lineage>
</organism>